<sequence>MHFDFENGTFGHLRHAPQAAAIVHAGGALSWQTLHAQTRSWIQRALGAGARTEHALVILGHNEPAIVTAMLGCLVLGVPYVPADSRDNVDRIRRIVDHACASLIYDTATDRFIVGPAGARTLTERRLACIMFSAAGGHEPLGAQIGRESISAQAKWLRRQAGLGAAPVFMGPASFMCGRAILDLLGPMATGGTLVLRPAADEPQSGSYAEHLARHGVSVLVAKPAFLRQQLLDPDFDGRRLPALHTLILGAEPITPPHFLALRQRFPAARIIRNYDRVEVTGAATWSEIDASMHDPLANTYTLGHARSCGEVFLRNGEICVAGPTVMRGYINAPEINRMRLFQHRGRPAYRTGHWGMIDERGLVYWQSQAGPEDAAAAPA</sequence>
<evidence type="ECO:0000313" key="2">
    <source>
        <dbReference type="EMBL" id="OZI36150.1"/>
    </source>
</evidence>
<dbReference type="OrthoDB" id="9766486at2"/>
<protein>
    <submittedName>
        <fullName evidence="2">D-alanine--poly(Phosphoribitol) ligase</fullName>
    </submittedName>
</protein>
<reference evidence="2 3" key="1">
    <citation type="submission" date="2017-05" db="EMBL/GenBank/DDBJ databases">
        <title>Complete and WGS of Bordetella genogroups.</title>
        <authorList>
            <person name="Spilker T."/>
            <person name="LiPuma J."/>
        </authorList>
    </citation>
    <scope>NUCLEOTIDE SEQUENCE [LARGE SCALE GENOMIC DNA]</scope>
    <source>
        <strain evidence="2 3">AU17610</strain>
    </source>
</reference>
<feature type="domain" description="AMP-dependent synthetase/ligase" evidence="1">
    <location>
        <begin position="123"/>
        <end position="330"/>
    </location>
</feature>
<dbReference type="PANTHER" id="PTHR45398">
    <property type="match status" value="1"/>
</dbReference>
<keyword evidence="2" id="KW-0436">Ligase</keyword>
<name>A0A261SH98_9BORD</name>
<gene>
    <name evidence="2" type="ORF">CEG14_14060</name>
</gene>
<dbReference type="InterPro" id="IPR000873">
    <property type="entry name" value="AMP-dep_synth/lig_dom"/>
</dbReference>
<feature type="domain" description="AMP-dependent synthetase/ligase" evidence="1">
    <location>
        <begin position="14"/>
        <end position="105"/>
    </location>
</feature>
<dbReference type="SUPFAM" id="SSF56801">
    <property type="entry name" value="Acetyl-CoA synthetase-like"/>
    <property type="match status" value="1"/>
</dbReference>
<evidence type="ECO:0000259" key="1">
    <source>
        <dbReference type="Pfam" id="PF00501"/>
    </source>
</evidence>
<dbReference type="EMBL" id="NEVL01000003">
    <property type="protein sequence ID" value="OZI36150.1"/>
    <property type="molecule type" value="Genomic_DNA"/>
</dbReference>
<accession>A0A261SH98</accession>
<comment type="caution">
    <text evidence="2">The sequence shown here is derived from an EMBL/GenBank/DDBJ whole genome shotgun (WGS) entry which is preliminary data.</text>
</comment>
<organism evidence="2 3">
    <name type="scientific">Bordetella genomosp. 1</name>
    <dbReference type="NCBI Taxonomy" id="1395607"/>
    <lineage>
        <taxon>Bacteria</taxon>
        <taxon>Pseudomonadati</taxon>
        <taxon>Pseudomonadota</taxon>
        <taxon>Betaproteobacteria</taxon>
        <taxon>Burkholderiales</taxon>
        <taxon>Alcaligenaceae</taxon>
        <taxon>Bordetella</taxon>
    </lineage>
</organism>
<evidence type="ECO:0000313" key="3">
    <source>
        <dbReference type="Proteomes" id="UP000217005"/>
    </source>
</evidence>
<dbReference type="InterPro" id="IPR042099">
    <property type="entry name" value="ANL_N_sf"/>
</dbReference>
<dbReference type="Pfam" id="PF00501">
    <property type="entry name" value="AMP-binding"/>
    <property type="match status" value="2"/>
</dbReference>
<dbReference type="RefSeq" id="WP_094826959.1">
    <property type="nucleotide sequence ID" value="NZ_NEVL01000003.1"/>
</dbReference>
<dbReference type="AlphaFoldDB" id="A0A261SH98"/>
<dbReference type="Proteomes" id="UP000217005">
    <property type="component" value="Unassembled WGS sequence"/>
</dbReference>
<proteinExistence type="predicted"/>
<dbReference type="Gene3D" id="3.40.50.12780">
    <property type="entry name" value="N-terminal domain of ligase-like"/>
    <property type="match status" value="1"/>
</dbReference>
<dbReference type="PANTHER" id="PTHR45398:SF1">
    <property type="entry name" value="ENZYME, PUTATIVE (JCVI)-RELATED"/>
    <property type="match status" value="1"/>
</dbReference>
<dbReference type="GO" id="GO:0016874">
    <property type="term" value="F:ligase activity"/>
    <property type="evidence" value="ECO:0007669"/>
    <property type="project" value="UniProtKB-KW"/>
</dbReference>